<dbReference type="PANTHER" id="PTHR43065">
    <property type="entry name" value="SENSOR HISTIDINE KINASE"/>
    <property type="match status" value="1"/>
</dbReference>
<organism evidence="7 8">
    <name type="scientific">Methylogaea oryzae</name>
    <dbReference type="NCBI Taxonomy" id="1295382"/>
    <lineage>
        <taxon>Bacteria</taxon>
        <taxon>Pseudomonadati</taxon>
        <taxon>Pseudomonadota</taxon>
        <taxon>Gammaproteobacteria</taxon>
        <taxon>Methylococcales</taxon>
        <taxon>Methylococcaceae</taxon>
        <taxon>Methylogaea</taxon>
    </lineage>
</organism>
<dbReference type="Pfam" id="PF13188">
    <property type="entry name" value="PAS_8"/>
    <property type="match status" value="1"/>
</dbReference>
<dbReference type="CDD" id="cd00082">
    <property type="entry name" value="HisKA"/>
    <property type="match status" value="1"/>
</dbReference>
<keyword evidence="4" id="KW-0812">Transmembrane</keyword>
<evidence type="ECO:0000256" key="4">
    <source>
        <dbReference type="SAM" id="Phobius"/>
    </source>
</evidence>
<dbReference type="CDD" id="cd00075">
    <property type="entry name" value="HATPase"/>
    <property type="match status" value="1"/>
</dbReference>
<feature type="transmembrane region" description="Helical" evidence="4">
    <location>
        <begin position="116"/>
        <end position="143"/>
    </location>
</feature>
<proteinExistence type="predicted"/>
<dbReference type="GO" id="GO:0000155">
    <property type="term" value="F:phosphorelay sensor kinase activity"/>
    <property type="evidence" value="ECO:0007669"/>
    <property type="project" value="InterPro"/>
</dbReference>
<dbReference type="SMART" id="SM00388">
    <property type="entry name" value="HisKA"/>
    <property type="match status" value="1"/>
</dbReference>
<feature type="domain" description="Histidine kinase/HSP90-like ATPase" evidence="5">
    <location>
        <begin position="448"/>
        <end position="553"/>
    </location>
</feature>
<feature type="transmembrane region" description="Helical" evidence="4">
    <location>
        <begin position="150"/>
        <end position="169"/>
    </location>
</feature>
<dbReference type="InterPro" id="IPR003661">
    <property type="entry name" value="HisK_dim/P_dom"/>
</dbReference>
<dbReference type="InterPro" id="IPR003594">
    <property type="entry name" value="HATPase_dom"/>
</dbReference>
<protein>
    <recommendedName>
        <fullName evidence="2">histidine kinase</fullName>
        <ecNumber evidence="2">2.7.13.3</ecNumber>
    </recommendedName>
</protein>
<dbReference type="Pfam" id="PF00512">
    <property type="entry name" value="HisKA"/>
    <property type="match status" value="1"/>
</dbReference>
<dbReference type="Proteomes" id="UP000824988">
    <property type="component" value="Chromosome"/>
</dbReference>
<feature type="transmembrane region" description="Helical" evidence="4">
    <location>
        <begin position="189"/>
        <end position="207"/>
    </location>
</feature>
<name>A0A8D4VMD9_9GAMM</name>
<evidence type="ECO:0000256" key="3">
    <source>
        <dbReference type="SAM" id="MobiDB-lite"/>
    </source>
</evidence>
<dbReference type="RefSeq" id="WP_221048487.1">
    <property type="nucleotide sequence ID" value="NZ_AP019782.1"/>
</dbReference>
<feature type="region of interest" description="Disordered" evidence="3">
    <location>
        <begin position="1"/>
        <end position="27"/>
    </location>
</feature>
<dbReference type="EC" id="2.7.13.3" evidence="2"/>
<evidence type="ECO:0000259" key="6">
    <source>
        <dbReference type="SMART" id="SM00388"/>
    </source>
</evidence>
<dbReference type="AlphaFoldDB" id="A0A8D4VMD9"/>
<keyword evidence="8" id="KW-1185">Reference proteome</keyword>
<dbReference type="InterPro" id="IPR000014">
    <property type="entry name" value="PAS"/>
</dbReference>
<dbReference type="SMART" id="SM00387">
    <property type="entry name" value="HATPase_c"/>
    <property type="match status" value="1"/>
</dbReference>
<feature type="transmembrane region" description="Helical" evidence="4">
    <location>
        <begin position="82"/>
        <end position="104"/>
    </location>
</feature>
<keyword evidence="4" id="KW-1133">Transmembrane helix</keyword>
<comment type="catalytic activity">
    <reaction evidence="1">
        <text>ATP + protein L-histidine = ADP + protein N-phospho-L-histidine.</text>
        <dbReference type="EC" id="2.7.13.3"/>
    </reaction>
</comment>
<dbReference type="Pfam" id="PF02518">
    <property type="entry name" value="HATPase_c"/>
    <property type="match status" value="1"/>
</dbReference>
<dbReference type="EMBL" id="AP019782">
    <property type="protein sequence ID" value="BBL70533.1"/>
    <property type="molecule type" value="Genomic_DNA"/>
</dbReference>
<keyword evidence="7" id="KW-0418">Kinase</keyword>
<evidence type="ECO:0000313" key="8">
    <source>
        <dbReference type="Proteomes" id="UP000824988"/>
    </source>
</evidence>
<keyword evidence="4" id="KW-0472">Membrane</keyword>
<accession>A0A8D4VMD9</accession>
<feature type="domain" description="Signal transduction histidine kinase dimerisation/phosphoacceptor" evidence="6">
    <location>
        <begin position="340"/>
        <end position="406"/>
    </location>
</feature>
<dbReference type="PANTHER" id="PTHR43065:SF52">
    <property type="entry name" value="SENSOR PROTEIN KINASE PILS"/>
    <property type="match status" value="1"/>
</dbReference>
<evidence type="ECO:0000256" key="2">
    <source>
        <dbReference type="ARBA" id="ARBA00012438"/>
    </source>
</evidence>
<evidence type="ECO:0000259" key="5">
    <source>
        <dbReference type="SMART" id="SM00387"/>
    </source>
</evidence>
<feature type="compositionally biased region" description="Polar residues" evidence="3">
    <location>
        <begin position="1"/>
        <end position="14"/>
    </location>
</feature>
<sequence>MAANNRTLTSSNRQPHAPAGEPDESRLIQPCPFSRGYRIALASAWRSLLIYESYRLVLSGMLLSLPYAKANHPLLQHSDPKLFQAVALAYFVLVLVNGLTLLLRRPGYATQAQVQIFVDIAAIALLTHAAGGALSGLGILLAVTMAAGGLLIGGRCALVFAALASSAVLGEQVYTHLNVAFDDRGYTYAGAQGAAFFAIAILAFVAARRTEHSDALALQRGADLIDLRQLNEYIVQHLQSGIVVVDDTLHIVTANRAALQLLNLGAAPAGLDIASPELLEKYRDWLAHPLEDYATLERVSGNRVQVRFSRFAARSRHYDMIFLEDDALYNQRVQRSKLASLGRLTASIAHEIRNPLSAVTHAAQLLAENPQLSPQDRRLTEIMMDNAARVDTVVENILQLSRRSPSRRATLDIGEWLEQFFSDGYRSETLPRDVFDYQRPGAPVRVAADPEQLRQILENLCGNALKYGCPEQGKIVVRVTSQPPCVEVVDHGPGIAPKLAEQIFEPFYTSSFSSTGLGLYIARELAELNQARLSYIPAAGGGSCFRLCLRDAEEAGREL</sequence>
<dbReference type="Pfam" id="PF25323">
    <property type="entry name" value="6TM_PilS"/>
    <property type="match status" value="1"/>
</dbReference>
<dbReference type="KEGG" id="moz:MoryE10_11390"/>
<evidence type="ECO:0000256" key="1">
    <source>
        <dbReference type="ARBA" id="ARBA00000085"/>
    </source>
</evidence>
<evidence type="ECO:0000313" key="7">
    <source>
        <dbReference type="EMBL" id="BBL70533.1"/>
    </source>
</evidence>
<feature type="transmembrane region" description="Helical" evidence="4">
    <location>
        <begin position="53"/>
        <end position="70"/>
    </location>
</feature>
<reference evidence="7" key="1">
    <citation type="submission" date="2019-06" db="EMBL/GenBank/DDBJ databases">
        <title>Complete genome sequence of Methylogaea oryzae strain JCM16910.</title>
        <authorList>
            <person name="Asakawa S."/>
        </authorList>
    </citation>
    <scope>NUCLEOTIDE SEQUENCE</scope>
    <source>
        <strain evidence="7">E10</strain>
    </source>
</reference>
<keyword evidence="7" id="KW-0808">Transferase</keyword>
<gene>
    <name evidence="7" type="primary">pilS</name>
    <name evidence="7" type="ORF">MoryE10_11390</name>
</gene>